<sequence length="169" mass="17992">MPTTNKIPTPRAVRPGDEVTALKAGEIVHSGGSIWSSSGIVVSRGQVIVLTRNMIDASKGRNGKPSGLALAGDTEAQLSKWGEIRWMLGRPDEDFLMTTPGTPEHAEAREAARRAAWMEPNPGRRAAALNDVQARYGTATSTSHTLNSAPDPSVRLAAEQDARLAKKGN</sequence>
<dbReference type="EMBL" id="BAABAF010000004">
    <property type="protein sequence ID" value="GAA3761990.1"/>
    <property type="molecule type" value="Genomic_DNA"/>
</dbReference>
<evidence type="ECO:0000313" key="2">
    <source>
        <dbReference type="Proteomes" id="UP001500540"/>
    </source>
</evidence>
<evidence type="ECO:0000313" key="1">
    <source>
        <dbReference type="EMBL" id="GAA3761990.1"/>
    </source>
</evidence>
<proteinExistence type="predicted"/>
<name>A0ABP7GEQ9_9MICO</name>
<reference evidence="2" key="1">
    <citation type="journal article" date="2019" name="Int. J. Syst. Evol. Microbiol.">
        <title>The Global Catalogue of Microorganisms (GCM) 10K type strain sequencing project: providing services to taxonomists for standard genome sequencing and annotation.</title>
        <authorList>
            <consortium name="The Broad Institute Genomics Platform"/>
            <consortium name="The Broad Institute Genome Sequencing Center for Infectious Disease"/>
            <person name="Wu L."/>
            <person name="Ma J."/>
        </authorList>
    </citation>
    <scope>NUCLEOTIDE SEQUENCE [LARGE SCALE GENOMIC DNA]</scope>
    <source>
        <strain evidence="2">JCM 16950</strain>
    </source>
</reference>
<organism evidence="1 2">
    <name type="scientific">Microbacterium kribbense</name>
    <dbReference type="NCBI Taxonomy" id="433645"/>
    <lineage>
        <taxon>Bacteria</taxon>
        <taxon>Bacillati</taxon>
        <taxon>Actinomycetota</taxon>
        <taxon>Actinomycetes</taxon>
        <taxon>Micrococcales</taxon>
        <taxon>Microbacteriaceae</taxon>
        <taxon>Microbacterium</taxon>
    </lineage>
</organism>
<dbReference type="Proteomes" id="UP001500540">
    <property type="component" value="Unassembled WGS sequence"/>
</dbReference>
<gene>
    <name evidence="1" type="ORF">GCM10022240_13230</name>
</gene>
<keyword evidence="2" id="KW-1185">Reference proteome</keyword>
<protein>
    <submittedName>
        <fullName evidence="1">Uncharacterized protein</fullName>
    </submittedName>
</protein>
<accession>A0ABP7GEQ9</accession>
<comment type="caution">
    <text evidence="1">The sequence shown here is derived from an EMBL/GenBank/DDBJ whole genome shotgun (WGS) entry which is preliminary data.</text>
</comment>